<reference evidence="4" key="1">
    <citation type="journal article" date="2024" name="Toxins">
        <title>Genome Sequence Analysis of Native Xenorhabdus Strains Isolated from Entomopathogenic Nematodes in Argentina.</title>
        <authorList>
            <person name="Palma L."/>
            <person name="Frizzo L."/>
            <person name="Kaiser S."/>
            <person name="Berry C."/>
            <person name="Caballero P."/>
            <person name="Bode H.B."/>
            <person name="Del Valle E.E."/>
        </authorList>
    </citation>
    <scope>NUCLEOTIDE SEQUENCE [LARGE SCALE GENOMIC DNA]</scope>
    <source>
        <strain evidence="4">Reich</strain>
    </source>
</reference>
<evidence type="ECO:0000256" key="1">
    <source>
        <dbReference type="SAM" id="MobiDB-lite"/>
    </source>
</evidence>
<dbReference type="InterPro" id="IPR052563">
    <property type="entry name" value="FliK"/>
</dbReference>
<feature type="region of interest" description="Disordered" evidence="1">
    <location>
        <begin position="42"/>
        <end position="72"/>
    </location>
</feature>
<keyword evidence="4" id="KW-1185">Reference proteome</keyword>
<comment type="caution">
    <text evidence="3">The sequence shown here is derived from an EMBL/GenBank/DDBJ whole genome shotgun (WGS) entry which is preliminary data.</text>
</comment>
<feature type="compositionally biased region" description="Basic and acidic residues" evidence="1">
    <location>
        <begin position="53"/>
        <end position="67"/>
    </location>
</feature>
<organism evidence="3 4">
    <name type="scientific">Xenorhabdus littoralis</name>
    <dbReference type="NCBI Taxonomy" id="2582835"/>
    <lineage>
        <taxon>Bacteria</taxon>
        <taxon>Pseudomonadati</taxon>
        <taxon>Pseudomonadota</taxon>
        <taxon>Gammaproteobacteria</taxon>
        <taxon>Enterobacterales</taxon>
        <taxon>Morganellaceae</taxon>
        <taxon>Xenorhabdus</taxon>
    </lineage>
</organism>
<dbReference type="Gene3D" id="3.30.750.140">
    <property type="match status" value="1"/>
</dbReference>
<proteinExistence type="predicted"/>
<feature type="compositionally biased region" description="Polar residues" evidence="1">
    <location>
        <begin position="416"/>
        <end position="460"/>
    </location>
</feature>
<sequence length="469" mass="49787">MNLTLLPTDLKGTEKIQPTVNNSVIGDPSSQFGQLLNAETASMRKSSTQADKNSLKEERPAADKTAKGEWSQLQSVSDKTVVGNKLQAGVTQQEDAAEFAVLKDEDLLSAEALSAIIPLQIAGLINPPANSVVFAEDVDGLSENGKLENGELDGELLDSKNNAAHSLPGKSVKDIRLTNTDIAEHSNEDDSGEGSQISATPDKALSDKATDFNIHSALAPIAGKSIAGKVKTAINDKVESGNTFTKNSVSNSSKDLNLLQSAIQGAPALTATTVETGPIESPTVLPATPLLSVSQSSTGQFQLNSTAAPLLSAHLGSEEWQQQLNQHVLFFNRNGLQQAELRLHPQELGALHIRMSVEDNQAQMHFVSAHQNVRAALEAALPGLRHALAESGIQLAQSSVNSDAQGNWQQEHHTNSHFNNQTNDHANSHADTQSHSSIISTEIATSHSSAIRMTPQQLASTRGGVDTFA</sequence>
<dbReference type="CDD" id="cd17470">
    <property type="entry name" value="T3SS_Flik_C"/>
    <property type="match status" value="1"/>
</dbReference>
<keyword evidence="3" id="KW-0966">Cell projection</keyword>
<dbReference type="PANTHER" id="PTHR37533:SF2">
    <property type="entry name" value="FLAGELLAR HOOK-LENGTH CONTROL PROTEIN"/>
    <property type="match status" value="1"/>
</dbReference>
<keyword evidence="3" id="KW-0282">Flagellum</keyword>
<dbReference type="Pfam" id="PF02120">
    <property type="entry name" value="Flg_hook"/>
    <property type="match status" value="1"/>
</dbReference>
<feature type="compositionally biased region" description="Polar residues" evidence="1">
    <location>
        <begin position="42"/>
        <end position="52"/>
    </location>
</feature>
<protein>
    <submittedName>
        <fullName evidence="3">Flagellar hook-length control protein FliK</fullName>
    </submittedName>
</protein>
<evidence type="ECO:0000259" key="2">
    <source>
        <dbReference type="Pfam" id="PF02120"/>
    </source>
</evidence>
<dbReference type="EMBL" id="VCDP01000056">
    <property type="protein sequence ID" value="MDX8000284.1"/>
    <property type="molecule type" value="Genomic_DNA"/>
</dbReference>
<dbReference type="Proteomes" id="UP001271640">
    <property type="component" value="Unassembled WGS sequence"/>
</dbReference>
<feature type="compositionally biased region" description="Polar residues" evidence="1">
    <location>
        <begin position="400"/>
        <end position="409"/>
    </location>
</feature>
<gene>
    <name evidence="3" type="ORF">FE394_14030</name>
</gene>
<name>A0ABU4SNP1_9GAMM</name>
<feature type="domain" description="Flagellar hook-length control protein-like C-terminal" evidence="2">
    <location>
        <begin position="330"/>
        <end position="407"/>
    </location>
</feature>
<evidence type="ECO:0000313" key="4">
    <source>
        <dbReference type="Proteomes" id="UP001271640"/>
    </source>
</evidence>
<evidence type="ECO:0000313" key="3">
    <source>
        <dbReference type="EMBL" id="MDX8000284.1"/>
    </source>
</evidence>
<keyword evidence="3" id="KW-0969">Cilium</keyword>
<accession>A0ABU4SNP1</accession>
<dbReference type="PANTHER" id="PTHR37533">
    <property type="entry name" value="FLAGELLAR HOOK-LENGTH CONTROL PROTEIN"/>
    <property type="match status" value="1"/>
</dbReference>
<dbReference type="RefSeq" id="WP_319926989.1">
    <property type="nucleotide sequence ID" value="NZ_VCDP01000056.1"/>
</dbReference>
<dbReference type="InterPro" id="IPR021136">
    <property type="entry name" value="Flagellar_hook_control-like_C"/>
</dbReference>
<feature type="region of interest" description="Disordered" evidence="1">
    <location>
        <begin position="400"/>
        <end position="469"/>
    </location>
</feature>
<dbReference type="InterPro" id="IPR038610">
    <property type="entry name" value="FliK-like_C_sf"/>
</dbReference>